<comment type="caution">
    <text evidence="4">The sequence shown here is derived from an EMBL/GenBank/DDBJ whole genome shotgun (WGS) entry which is preliminary data.</text>
</comment>
<sequence>MSVRLSDLDRSMLDGDLGEATRFAMSVVVRMADVLEAPDLISVEQAHIDACALMSQSNLKFVSRLAEHGGRVRVPTTLNMVSLDLANWKELGVPSEFAEQATRIAEAYTQLGCVPTWTCAPYQGYLAPRFGQQIAWGESNAVVYANSVLGARTNRYADFMDICAAITARVPNTGLHRTENRR</sequence>
<feature type="domain" description="Phosphomevalonate dehydratase large subunit-like" evidence="3">
    <location>
        <begin position="4"/>
        <end position="182"/>
    </location>
</feature>
<evidence type="ECO:0000256" key="1">
    <source>
        <dbReference type="ARBA" id="ARBA00023004"/>
    </source>
</evidence>
<dbReference type="EMBL" id="BARS01043094">
    <property type="protein sequence ID" value="GAG35944.1"/>
    <property type="molecule type" value="Genomic_DNA"/>
</dbReference>
<dbReference type="GO" id="GO:0016829">
    <property type="term" value="F:lyase activity"/>
    <property type="evidence" value="ECO:0007669"/>
    <property type="project" value="UniProtKB-KW"/>
</dbReference>
<feature type="non-terminal residue" evidence="4">
    <location>
        <position position="182"/>
    </location>
</feature>
<dbReference type="PANTHER" id="PTHR36577">
    <property type="entry name" value="DUF521 DOMAIN PROTEIN (AFU_ORTHOLOGUE AFUA_6G00490)"/>
    <property type="match status" value="1"/>
</dbReference>
<protein>
    <recommendedName>
        <fullName evidence="3">Phosphomevalonate dehydratase large subunit-like domain-containing protein</fullName>
    </recommendedName>
</protein>
<accession>X0WYE4</accession>
<gene>
    <name evidence="4" type="ORF">S01H1_65298</name>
</gene>
<evidence type="ECO:0000313" key="4">
    <source>
        <dbReference type="EMBL" id="GAG35944.1"/>
    </source>
</evidence>
<dbReference type="InterPro" id="IPR007506">
    <property type="entry name" value="PMDh-L-like_dom"/>
</dbReference>
<dbReference type="PANTHER" id="PTHR36577:SF3">
    <property type="entry name" value="DUF521 DOMAIN PROTEIN (AFU_ORTHOLOGUE AFUA_6G00490)"/>
    <property type="match status" value="1"/>
</dbReference>
<dbReference type="AlphaFoldDB" id="X0WYE4"/>
<dbReference type="Pfam" id="PF04412">
    <property type="entry name" value="AcnX"/>
    <property type="match status" value="1"/>
</dbReference>
<organism evidence="4">
    <name type="scientific">marine sediment metagenome</name>
    <dbReference type="NCBI Taxonomy" id="412755"/>
    <lineage>
        <taxon>unclassified sequences</taxon>
        <taxon>metagenomes</taxon>
        <taxon>ecological metagenomes</taxon>
    </lineage>
</organism>
<name>X0WYE4_9ZZZZ</name>
<evidence type="ECO:0000259" key="3">
    <source>
        <dbReference type="Pfam" id="PF04412"/>
    </source>
</evidence>
<proteinExistence type="predicted"/>
<reference evidence="4" key="1">
    <citation type="journal article" date="2014" name="Front. Microbiol.">
        <title>High frequency of phylogenetically diverse reductive dehalogenase-homologous genes in deep subseafloor sedimentary metagenomes.</title>
        <authorList>
            <person name="Kawai M."/>
            <person name="Futagami T."/>
            <person name="Toyoda A."/>
            <person name="Takaki Y."/>
            <person name="Nishi S."/>
            <person name="Hori S."/>
            <person name="Arai W."/>
            <person name="Tsubouchi T."/>
            <person name="Morono Y."/>
            <person name="Uchiyama I."/>
            <person name="Ito T."/>
            <person name="Fujiyama A."/>
            <person name="Inagaki F."/>
            <person name="Takami H."/>
        </authorList>
    </citation>
    <scope>NUCLEOTIDE SEQUENCE</scope>
    <source>
        <strain evidence="4">Expedition CK06-06</strain>
    </source>
</reference>
<keyword evidence="1" id="KW-0408">Iron</keyword>
<keyword evidence="2" id="KW-0456">Lyase</keyword>
<evidence type="ECO:0000256" key="2">
    <source>
        <dbReference type="ARBA" id="ARBA00023239"/>
    </source>
</evidence>